<evidence type="ECO:0000256" key="3">
    <source>
        <dbReference type="ARBA" id="ARBA00006692"/>
    </source>
</evidence>
<dbReference type="PROSITE" id="PS00108">
    <property type="entry name" value="PROTEIN_KINASE_ST"/>
    <property type="match status" value="1"/>
</dbReference>
<dbReference type="SMART" id="SM00220">
    <property type="entry name" value="S_TKc"/>
    <property type="match status" value="1"/>
</dbReference>
<dbReference type="SMART" id="SM00409">
    <property type="entry name" value="IG"/>
    <property type="match status" value="11"/>
</dbReference>
<dbReference type="SMART" id="SM00406">
    <property type="entry name" value="IGv"/>
    <property type="match status" value="2"/>
</dbReference>
<keyword evidence="5" id="KW-0677">Repeat</keyword>
<feature type="domain" description="Ig-like" evidence="15">
    <location>
        <begin position="645"/>
        <end position="733"/>
    </location>
</feature>
<dbReference type="GO" id="GO:0005524">
    <property type="term" value="F:ATP binding"/>
    <property type="evidence" value="ECO:0007669"/>
    <property type="project" value="UniProtKB-UniRule"/>
</dbReference>
<keyword evidence="9" id="KW-1015">Disulfide bond</keyword>
<reference evidence="17" key="1">
    <citation type="submission" date="2019-08" db="EMBL/GenBank/DDBJ databases">
        <title>The improved chromosome-level genome for the pearl oyster Pinctada fucata martensii using PacBio sequencing and Hi-C.</title>
        <authorList>
            <person name="Zheng Z."/>
        </authorList>
    </citation>
    <scope>NUCLEOTIDE SEQUENCE</scope>
    <source>
        <strain evidence="17">ZZ-2019</strain>
        <tissue evidence="17">Adductor muscle</tissue>
    </source>
</reference>
<dbReference type="Pfam" id="PF00041">
    <property type="entry name" value="fn3"/>
    <property type="match status" value="2"/>
</dbReference>
<dbReference type="FunFam" id="2.60.40.10:FF:000612">
    <property type="entry name" value="palladin isoform X1"/>
    <property type="match status" value="1"/>
</dbReference>
<feature type="compositionally biased region" description="Basic and acidic residues" evidence="13">
    <location>
        <begin position="1222"/>
        <end position="1237"/>
    </location>
</feature>
<dbReference type="InterPro" id="IPR011009">
    <property type="entry name" value="Kinase-like_dom_sf"/>
</dbReference>
<evidence type="ECO:0000256" key="4">
    <source>
        <dbReference type="ARBA" id="ARBA00022490"/>
    </source>
</evidence>
<feature type="domain" description="Ig-like" evidence="15">
    <location>
        <begin position="1241"/>
        <end position="1332"/>
    </location>
</feature>
<dbReference type="InterPro" id="IPR003961">
    <property type="entry name" value="FN3_dom"/>
</dbReference>
<keyword evidence="4" id="KW-0963">Cytoplasm</keyword>
<protein>
    <submittedName>
        <fullName evidence="17">Uncharacterized protein</fullName>
    </submittedName>
</protein>
<dbReference type="InterPro" id="IPR008271">
    <property type="entry name" value="Ser/Thr_kinase_AS"/>
</dbReference>
<dbReference type="InterPro" id="IPR036179">
    <property type="entry name" value="Ig-like_dom_sf"/>
</dbReference>
<dbReference type="PROSITE" id="PS50853">
    <property type="entry name" value="FN3"/>
    <property type="match status" value="2"/>
</dbReference>
<keyword evidence="6 12" id="KW-0547">Nucleotide-binding</keyword>
<dbReference type="GO" id="GO:0031672">
    <property type="term" value="C:A band"/>
    <property type="evidence" value="ECO:0007669"/>
    <property type="project" value="UniProtKB-ARBA"/>
</dbReference>
<evidence type="ECO:0000256" key="6">
    <source>
        <dbReference type="ARBA" id="ARBA00022741"/>
    </source>
</evidence>
<dbReference type="FunFam" id="2.60.40.10:FF:000107">
    <property type="entry name" value="Myosin, light chain kinase a"/>
    <property type="match status" value="2"/>
</dbReference>
<dbReference type="GO" id="GO:0008092">
    <property type="term" value="F:cytoskeletal protein binding"/>
    <property type="evidence" value="ECO:0007669"/>
    <property type="project" value="UniProtKB-ARBA"/>
</dbReference>
<dbReference type="InterPro" id="IPR013783">
    <property type="entry name" value="Ig-like_fold"/>
</dbReference>
<name>A0AA89BPX1_PINIB</name>
<dbReference type="Gene3D" id="1.10.510.10">
    <property type="entry name" value="Transferase(Phosphotransferase) domain 1"/>
    <property type="match status" value="1"/>
</dbReference>
<dbReference type="FunFam" id="2.60.40.10:FF:000056">
    <property type="entry name" value="twitchin isoform X4"/>
    <property type="match status" value="1"/>
</dbReference>
<feature type="region of interest" description="Disordered" evidence="13">
    <location>
        <begin position="1222"/>
        <end position="1241"/>
    </location>
</feature>
<evidence type="ECO:0000256" key="12">
    <source>
        <dbReference type="PROSITE-ProRule" id="PRU10141"/>
    </source>
</evidence>
<dbReference type="PROSITE" id="PS00107">
    <property type="entry name" value="PROTEIN_KINASE_ATP"/>
    <property type="match status" value="1"/>
</dbReference>
<dbReference type="InterPro" id="IPR017441">
    <property type="entry name" value="Protein_kinase_ATP_BS"/>
</dbReference>
<dbReference type="SUPFAM" id="SSF49265">
    <property type="entry name" value="Fibronectin type III"/>
    <property type="match status" value="2"/>
</dbReference>
<keyword evidence="10" id="KW-0539">Nucleus</keyword>
<evidence type="ECO:0000256" key="5">
    <source>
        <dbReference type="ARBA" id="ARBA00022737"/>
    </source>
</evidence>
<dbReference type="SMART" id="SM00060">
    <property type="entry name" value="FN3"/>
    <property type="match status" value="2"/>
</dbReference>
<evidence type="ECO:0000259" key="15">
    <source>
        <dbReference type="PROSITE" id="PS50835"/>
    </source>
</evidence>
<evidence type="ECO:0000256" key="7">
    <source>
        <dbReference type="ARBA" id="ARBA00022840"/>
    </source>
</evidence>
<dbReference type="InterPro" id="IPR007110">
    <property type="entry name" value="Ig-like_dom"/>
</dbReference>
<dbReference type="InterPro" id="IPR013106">
    <property type="entry name" value="Ig_V-set"/>
</dbReference>
<comment type="subcellular location">
    <subcellularLocation>
        <location evidence="2">Cytoplasm</location>
    </subcellularLocation>
    <subcellularLocation>
        <location evidence="1">Nucleus</location>
    </subcellularLocation>
</comment>
<feature type="domain" description="Ig-like" evidence="15">
    <location>
        <begin position="111"/>
        <end position="185"/>
    </location>
</feature>
<feature type="domain" description="Ig-like" evidence="15">
    <location>
        <begin position="1550"/>
        <end position="1639"/>
    </location>
</feature>
<dbReference type="Proteomes" id="UP001186944">
    <property type="component" value="Unassembled WGS sequence"/>
</dbReference>
<sequence length="2138" mass="242281">MEPPKFTKDIVDQTIVEGTDAVFTCDVTGMPRPEITWYKNYREVFTGRRYEIKVEGHTHTLIIKNVEENDIASIECHARNNFGTASSRANLNVQIPAKIIDLPPRYLDGLMFCKGDTIMTRVQFRGLPTPEVTWTRNDRKLEKKKRVDIHTTTRHSSLLVEDSTLDDSGIYTVTVSNSVGTDTVNIPIKIIDRPSAPEGKPIVEDIQKFSVKLSWQPPSDDGGSEVTGYIIEKLDLQTGVWRRALTSKTPQCTVDCLEEFKEYRFRVFAENFIGISEASLESDKVLTREHVPDINYDELYDASFRGNNVNIERIKGDVLSKYIICEELGRGAFGVVHRAIERSTDKNWAAKFIHCKPHEKEIVRHEIDVMNDLHHPKLMQLHEAFDQAGEMVMILELLTGGELFDRLVEKEYDFTEADCITYMRQICQGVQHMHGQNIIHLDLKPENVMCVTKDSNDIKIIDFGLAQRVEEGKAVKVLFGTAEFCAPEVINFEPVSFSTDMWSLGVVTYVLLSGYSPFAGETDHETFANINRSDFDFEDEVWDNISEDARDFINKLLNKDKSKRMTIDEALAHPWLNGSAERKLSGTPLSREHHKEYRDRMRHKEDDLDILPIGRLSRDSAIFRREGDKGVLSRQLIMELPPHAPVVGEPLEDVHGFEGSHVEFTCKISGKPLPKITWYHDGEEIQEKKNVHMTYKDNFASLFINDLEIEDAGKIRCKASNEHGEVSTTARLTVEDLKHRRKRKAKEAEIGAKLKLDRHEYDRRVKDTNVPPTFTLPLVDQVRKVGETVELTVTVTCRPEPDVFWYHNNKKIRSSERYDLEHIKGVYRLIIHELEQGDAGQWRCEANNAYGHAMCSCELKVIETIPEGASSPKFTKCLEDVTVEEGSSVTLECKFKGHPNPQIEWYKDRKLIRSGRHYRITSDEDHSTLTIHDSYTNDTGRYMCRAVNMVGSTTTESHVKIQSKRYDDLDWGMRPGHYYHYESAQILEAPIMRYKMEEPPNFTAKLRDKTVPEGSHVRFMCSVTGIPPPRITWFHDRKDITKESNYFITNQHGLLSLEIYSVSEVHSGKYTCRAVNSEGEVTCEAYLHVLGTEREGTPELDFSRPHFKRPLQDISVTAGEEVNFTCLVAGRPLPTFKWQKDGSDVTENKRIYIGSDSDGGAELMIRSARTSDSGLYSVIAQSSAGRTKCSAYLRVKAKSKSSSPPESPALSMDEAPLTWAQRTEKSYERAKPKEIPGGRRPHFSLALPKVVELDEGDKLHLDCTVDGWPRPVLTWHKGHRDLSYDYRHRTTSFQNMHSLEIQEVMATDAGEYIAKATNACGTAEVKCQIKVNKRMARRASADISVQDAQKAAAPFFIKHLPKSMDVMKGYNIQYDCIVEGEVTLIKHKRSEMKTVKETLEFSEFEGNYRQIPSMSIPTMMGATATIPMSGPRGAGKQKKAKCSPRFIEEVEEQTLRTGSIATLSAVVEAEPEADISWYKDGKELKDSNKYEMFFEDGAYHLEVYDTDLTDTGMYKCIATNEMGSAQSRAKVTILDEPTELTRGTTPRFPPRFVVELEPRYDVVVGDDVKFVCIINDAVDHVHWEKDGRKLYSNRRCTLTQESDGTQELDISVVRPDDAGVYSCVAKTTGGEVKTTTTLSVSESAKDKQPVTASDGTPNISKPLRDKVCKDGASVTLECSISGSPRPQVSWFKDGEEIRDSQDFQISTIGDQSKLTIVEVFPEDEGNYTCKASNTKGQTTTSCHLLVEANTSQEEDFRITERDARDTKTDARNDADVRRLQYHGLKYPKGKLSPPDGTPSVKDVTHNSMTVTWSPPHGVPISCILAYHLEVCRTCDKRWKVVTSSCQGTQYDVRNLAPDTEYTFRIRVANIFGVSKPSQTTIPVRTRQLERWGKQGSFGVKEKTPKLTRRHSHYIKVENSVSTLLNKTEECEFESKVGTIPFKRNSSIRMSLPLQRRPVTSVLPGSRRESVCSKESRRSLEESSVFTDETDEVSSLKLNRMSTSTEDDSCNRSSSAASMNSIPEESDFSDFRSKQSGQNNKTEIPWKSQDLPESSDILSAPYSDDTKLAWVSRSPPTNKQYDVTHPEDDSLVWKSRNEFSYTNGNYAYHHKEKRLLRKNDNSIEEVDEEGVTVDIVSAV</sequence>
<dbReference type="Gene3D" id="2.60.40.10">
    <property type="entry name" value="Immunoglobulins"/>
    <property type="match status" value="13"/>
</dbReference>
<dbReference type="Pfam" id="PF00069">
    <property type="entry name" value="Pkinase"/>
    <property type="match status" value="1"/>
</dbReference>
<dbReference type="GO" id="GO:0060298">
    <property type="term" value="P:positive regulation of sarcomere organization"/>
    <property type="evidence" value="ECO:0007669"/>
    <property type="project" value="UniProtKB-ARBA"/>
</dbReference>
<dbReference type="GO" id="GO:0005634">
    <property type="term" value="C:nucleus"/>
    <property type="evidence" value="ECO:0007669"/>
    <property type="project" value="UniProtKB-SubCell"/>
</dbReference>
<dbReference type="InterPro" id="IPR036116">
    <property type="entry name" value="FN3_sf"/>
</dbReference>
<feature type="domain" description="Ig-like" evidence="15">
    <location>
        <begin position="1000"/>
        <end position="1082"/>
    </location>
</feature>
<evidence type="ECO:0000313" key="17">
    <source>
        <dbReference type="EMBL" id="KAK3083179.1"/>
    </source>
</evidence>
<dbReference type="InterPro" id="IPR000719">
    <property type="entry name" value="Prot_kinase_dom"/>
</dbReference>
<dbReference type="Gene3D" id="3.30.200.20">
    <property type="entry name" value="Phosphorylase Kinase, domain 1"/>
    <property type="match status" value="1"/>
</dbReference>
<dbReference type="PROSITE" id="PS50835">
    <property type="entry name" value="IG_LIKE"/>
    <property type="match status" value="11"/>
</dbReference>
<dbReference type="PANTHER" id="PTHR47633:SF7">
    <property type="entry name" value="TITIN HOMOLOG"/>
    <property type="match status" value="1"/>
</dbReference>
<dbReference type="SMART" id="SM00408">
    <property type="entry name" value="IGc2"/>
    <property type="match status" value="11"/>
</dbReference>
<dbReference type="FunFam" id="2.60.40.10:FF:000345">
    <property type="entry name" value="Muscle M-line assembly protein unc-89"/>
    <property type="match status" value="1"/>
</dbReference>
<keyword evidence="18" id="KW-1185">Reference proteome</keyword>
<comment type="similarity">
    <text evidence="3">Belongs to the protein kinase superfamily. CAMK Ser/Thr protein kinase family.</text>
</comment>
<dbReference type="FunFam" id="2.60.40.10:FF:000032">
    <property type="entry name" value="palladin isoform X1"/>
    <property type="match status" value="1"/>
</dbReference>
<evidence type="ECO:0000256" key="2">
    <source>
        <dbReference type="ARBA" id="ARBA00004496"/>
    </source>
</evidence>
<evidence type="ECO:0000313" key="18">
    <source>
        <dbReference type="Proteomes" id="UP001186944"/>
    </source>
</evidence>
<proteinExistence type="inferred from homology"/>
<dbReference type="FunFam" id="2.60.40.10:FF:000425">
    <property type="entry name" value="Myosin light chain kinase"/>
    <property type="match status" value="3"/>
</dbReference>
<feature type="domain" description="Fibronectin type-III" evidence="16">
    <location>
        <begin position="197"/>
        <end position="290"/>
    </location>
</feature>
<feature type="domain" description="Ig-like" evidence="15">
    <location>
        <begin position="771"/>
        <end position="860"/>
    </location>
</feature>
<evidence type="ECO:0000256" key="13">
    <source>
        <dbReference type="SAM" id="MobiDB-lite"/>
    </source>
</evidence>
<keyword evidence="11" id="KW-0393">Immunoglobulin domain</keyword>
<dbReference type="InterPro" id="IPR003599">
    <property type="entry name" value="Ig_sub"/>
</dbReference>
<feature type="domain" description="Ig-like" evidence="15">
    <location>
        <begin position="1657"/>
        <end position="1741"/>
    </location>
</feature>
<feature type="domain" description="Fibronectin type-III" evidence="16">
    <location>
        <begin position="1794"/>
        <end position="1888"/>
    </location>
</feature>
<feature type="compositionally biased region" description="Polar residues" evidence="13">
    <location>
        <begin position="1650"/>
        <end position="1659"/>
    </location>
</feature>
<dbReference type="SUPFAM" id="SSF56112">
    <property type="entry name" value="Protein kinase-like (PK-like)"/>
    <property type="match status" value="1"/>
</dbReference>
<evidence type="ECO:0000256" key="10">
    <source>
        <dbReference type="ARBA" id="ARBA00023242"/>
    </source>
</evidence>
<keyword evidence="7 12" id="KW-0067">ATP-binding</keyword>
<evidence type="ECO:0000256" key="8">
    <source>
        <dbReference type="ARBA" id="ARBA00023054"/>
    </source>
</evidence>
<evidence type="ECO:0000256" key="9">
    <source>
        <dbReference type="ARBA" id="ARBA00023157"/>
    </source>
</evidence>
<accession>A0AA89BPX1</accession>
<feature type="compositionally biased region" description="Basic and acidic residues" evidence="13">
    <location>
        <begin position="1965"/>
        <end position="1980"/>
    </location>
</feature>
<evidence type="ECO:0000256" key="1">
    <source>
        <dbReference type="ARBA" id="ARBA00004123"/>
    </source>
</evidence>
<dbReference type="FunFam" id="2.60.40.10:FF:000779">
    <property type="entry name" value="Titin b"/>
    <property type="match status" value="2"/>
</dbReference>
<evidence type="ECO:0000259" key="16">
    <source>
        <dbReference type="PROSITE" id="PS50853"/>
    </source>
</evidence>
<dbReference type="SUPFAM" id="SSF48726">
    <property type="entry name" value="Immunoglobulin"/>
    <property type="match status" value="11"/>
</dbReference>
<dbReference type="CDD" id="cd00063">
    <property type="entry name" value="FN3"/>
    <property type="match status" value="2"/>
</dbReference>
<dbReference type="EMBL" id="VSWD01000014">
    <property type="protein sequence ID" value="KAK3083179.1"/>
    <property type="molecule type" value="Genomic_DNA"/>
</dbReference>
<feature type="region of interest" description="Disordered" evidence="13">
    <location>
        <begin position="1198"/>
        <end position="1217"/>
    </location>
</feature>
<feature type="domain" description="Ig-like" evidence="15">
    <location>
        <begin position="1444"/>
        <end position="1532"/>
    </location>
</feature>
<dbReference type="GO" id="GO:0031674">
    <property type="term" value="C:I band"/>
    <property type="evidence" value="ECO:0007669"/>
    <property type="project" value="UniProtKB-ARBA"/>
</dbReference>
<gene>
    <name evidence="17" type="ORF">FSP39_015849</name>
</gene>
<comment type="caution">
    <text evidence="17">The sequence shown here is derived from an EMBL/GenBank/DDBJ whole genome shotgun (WGS) entry which is preliminary data.</text>
</comment>
<feature type="region of interest" description="Disordered" evidence="13">
    <location>
        <begin position="1639"/>
        <end position="1663"/>
    </location>
</feature>
<evidence type="ECO:0000259" key="14">
    <source>
        <dbReference type="PROSITE" id="PS50011"/>
    </source>
</evidence>
<dbReference type="FunFam" id="2.60.40.10:FF:000031">
    <property type="entry name" value="Myosin-binding protein C, slow type"/>
    <property type="match status" value="1"/>
</dbReference>
<dbReference type="PANTHER" id="PTHR47633">
    <property type="entry name" value="IMMUNOGLOBULIN"/>
    <property type="match status" value="1"/>
</dbReference>
<feature type="domain" description="Ig-like" evidence="15">
    <location>
        <begin position="4"/>
        <end position="92"/>
    </location>
</feature>
<dbReference type="InterPro" id="IPR003598">
    <property type="entry name" value="Ig_sub2"/>
</dbReference>
<feature type="domain" description="Ig-like" evidence="15">
    <location>
        <begin position="872"/>
        <end position="962"/>
    </location>
</feature>
<feature type="domain" description="Ig-like" evidence="15">
    <location>
        <begin position="1105"/>
        <end position="1194"/>
    </location>
</feature>
<dbReference type="PROSITE" id="PS50011">
    <property type="entry name" value="PROTEIN_KINASE_DOM"/>
    <property type="match status" value="1"/>
</dbReference>
<dbReference type="InterPro" id="IPR013098">
    <property type="entry name" value="Ig_I-set"/>
</dbReference>
<dbReference type="GO" id="GO:0004672">
    <property type="term" value="F:protein kinase activity"/>
    <property type="evidence" value="ECO:0007669"/>
    <property type="project" value="InterPro"/>
</dbReference>
<feature type="compositionally biased region" description="Polar residues" evidence="13">
    <location>
        <begin position="2010"/>
        <end position="2022"/>
    </location>
</feature>
<organism evidence="17 18">
    <name type="scientific">Pinctada imbricata</name>
    <name type="common">Atlantic pearl-oyster</name>
    <name type="synonym">Pinctada martensii</name>
    <dbReference type="NCBI Taxonomy" id="66713"/>
    <lineage>
        <taxon>Eukaryota</taxon>
        <taxon>Metazoa</taxon>
        <taxon>Spiralia</taxon>
        <taxon>Lophotrochozoa</taxon>
        <taxon>Mollusca</taxon>
        <taxon>Bivalvia</taxon>
        <taxon>Autobranchia</taxon>
        <taxon>Pteriomorphia</taxon>
        <taxon>Pterioida</taxon>
        <taxon>Pterioidea</taxon>
        <taxon>Pteriidae</taxon>
        <taxon>Pinctada</taxon>
    </lineage>
</organism>
<feature type="binding site" evidence="12">
    <location>
        <position position="351"/>
    </location>
    <ligand>
        <name>ATP</name>
        <dbReference type="ChEBI" id="CHEBI:30616"/>
    </ligand>
</feature>
<feature type="region of interest" description="Disordered" evidence="13">
    <location>
        <begin position="1958"/>
        <end position="2058"/>
    </location>
</feature>
<keyword evidence="8" id="KW-0175">Coiled coil</keyword>
<feature type="compositionally biased region" description="Low complexity" evidence="13">
    <location>
        <begin position="1200"/>
        <end position="1211"/>
    </location>
</feature>
<feature type="domain" description="Protein kinase" evidence="14">
    <location>
        <begin position="322"/>
        <end position="576"/>
    </location>
</feature>
<dbReference type="Pfam" id="PF07679">
    <property type="entry name" value="I-set"/>
    <property type="match status" value="11"/>
</dbReference>
<dbReference type="FunFam" id="1.10.510.10:FF:000594">
    <property type="entry name" value="Myosin light chain kinase isoform-III"/>
    <property type="match status" value="1"/>
</dbReference>
<evidence type="ECO:0000256" key="11">
    <source>
        <dbReference type="ARBA" id="ARBA00023319"/>
    </source>
</evidence>
<dbReference type="GO" id="GO:0045989">
    <property type="term" value="P:positive regulation of striated muscle contraction"/>
    <property type="evidence" value="ECO:0007669"/>
    <property type="project" value="UniProtKB-ARBA"/>
</dbReference>